<evidence type="ECO:0000313" key="3">
    <source>
        <dbReference type="Proteomes" id="UP000887565"/>
    </source>
</evidence>
<accession>A0A915JXF8</accession>
<protein>
    <submittedName>
        <fullName evidence="4">Apple domain-containing protein</fullName>
    </submittedName>
</protein>
<keyword evidence="1" id="KW-0732">Signal</keyword>
<feature type="signal peptide" evidence="1">
    <location>
        <begin position="1"/>
        <end position="17"/>
    </location>
</feature>
<organism evidence="3 4">
    <name type="scientific">Romanomermis culicivorax</name>
    <name type="common">Nematode worm</name>
    <dbReference type="NCBI Taxonomy" id="13658"/>
    <lineage>
        <taxon>Eukaryota</taxon>
        <taxon>Metazoa</taxon>
        <taxon>Ecdysozoa</taxon>
        <taxon>Nematoda</taxon>
        <taxon>Enoplea</taxon>
        <taxon>Dorylaimia</taxon>
        <taxon>Mermithida</taxon>
        <taxon>Mermithoidea</taxon>
        <taxon>Mermithidae</taxon>
        <taxon>Romanomermis</taxon>
    </lineage>
</organism>
<dbReference type="AlphaFoldDB" id="A0A915JXF8"/>
<reference evidence="4" key="1">
    <citation type="submission" date="2022-11" db="UniProtKB">
        <authorList>
            <consortium name="WormBaseParasite"/>
        </authorList>
    </citation>
    <scope>IDENTIFICATION</scope>
</reference>
<keyword evidence="3" id="KW-1185">Reference proteome</keyword>
<feature type="chain" id="PRO_5037035412" evidence="1">
    <location>
        <begin position="18"/>
        <end position="135"/>
    </location>
</feature>
<evidence type="ECO:0000259" key="2">
    <source>
        <dbReference type="Pfam" id="PF00024"/>
    </source>
</evidence>
<dbReference type="Pfam" id="PF00024">
    <property type="entry name" value="PAN_1"/>
    <property type="match status" value="1"/>
</dbReference>
<evidence type="ECO:0000256" key="1">
    <source>
        <dbReference type="SAM" id="SignalP"/>
    </source>
</evidence>
<sequence length="135" mass="15793">MCVLLAVILWDLLPALELIVSPKEDLVIREIDNYDCFGKDLVEKGKILEYEIKSYEACKDKCVAHRHCTHFGWSKRNVCWLKHAEDEPEVEKSLRKVAQTMCGIIKDRLKKPKRRFIIQTSTERFYIGTERIGIP</sequence>
<feature type="domain" description="Apple" evidence="2">
    <location>
        <begin position="38"/>
        <end position="91"/>
    </location>
</feature>
<name>A0A915JXF8_ROMCU</name>
<dbReference type="InterPro" id="IPR003609">
    <property type="entry name" value="Pan_app"/>
</dbReference>
<evidence type="ECO:0000313" key="4">
    <source>
        <dbReference type="WBParaSite" id="nRc.2.0.1.t31126-RA"/>
    </source>
</evidence>
<dbReference type="WBParaSite" id="nRc.2.0.1.t31126-RA">
    <property type="protein sequence ID" value="nRc.2.0.1.t31126-RA"/>
    <property type="gene ID" value="nRc.2.0.1.g31126"/>
</dbReference>
<dbReference type="Proteomes" id="UP000887565">
    <property type="component" value="Unplaced"/>
</dbReference>
<proteinExistence type="predicted"/>
<dbReference type="Gene3D" id="3.50.4.10">
    <property type="entry name" value="Hepatocyte Growth Factor"/>
    <property type="match status" value="1"/>
</dbReference>